<dbReference type="Pfam" id="PF01327">
    <property type="entry name" value="Pep_deformylase"/>
    <property type="match status" value="1"/>
</dbReference>
<dbReference type="InterPro" id="IPR001555">
    <property type="entry name" value="GART_AS"/>
</dbReference>
<dbReference type="CDD" id="cd08646">
    <property type="entry name" value="FMT_core_Met-tRNA-FMT_N"/>
    <property type="match status" value="1"/>
</dbReference>
<dbReference type="Gene3D" id="3.40.50.170">
    <property type="entry name" value="Formyl transferase, N-terminal domain"/>
    <property type="match status" value="1"/>
</dbReference>
<organism evidence="4 5">
    <name type="scientific">Berkelbacteria bacterium GW2011_GWA2_46_7</name>
    <dbReference type="NCBI Taxonomy" id="1618335"/>
    <lineage>
        <taxon>Bacteria</taxon>
        <taxon>Candidatus Berkelbacteria</taxon>
    </lineage>
</organism>
<gene>
    <name evidence="4" type="ORF">UX60_C0003G0001</name>
</gene>
<dbReference type="EC" id="2.1.2.9" evidence="2"/>
<feature type="non-terminal residue" evidence="4">
    <location>
        <position position="326"/>
    </location>
</feature>
<protein>
    <recommendedName>
        <fullName evidence="2">methionyl-tRNA formyltransferase</fullName>
        <ecNumber evidence="2">2.1.2.9</ecNumber>
    </recommendedName>
</protein>
<dbReference type="CDD" id="cd00487">
    <property type="entry name" value="Pep_deformylase"/>
    <property type="match status" value="1"/>
</dbReference>
<sequence>MKKVRVIYDPILRKEVKPVTVFSNELKELSEEMLLVMHKNIGMGLAANQLGENKNLLVVEYRPVKDDKDSRPIPPMALCNARIIKSSQETNTKIEGCLSLPGLELLVTRPSGVTIEAQDLTGKPVTIKAKGLLARILQHEVDHLDGILFTDHAQGVKNIRNYNWANIVFFGSDEFSAEVLSGLISSGLNVVAVVTETDKRAGRGDNTVAPLVKKLANKLEIPVIQPENKEEITSVLKQLNPDLVVLASYGKILPEEALEIPTYGALNVHPSLLPKYRGATPLQSALLAGEKETGVTIMKMNKGVDTGEIVSQTTTQISSEDTFISL</sequence>
<dbReference type="Pfam" id="PF00551">
    <property type="entry name" value="Formyl_trans_N"/>
    <property type="match status" value="1"/>
</dbReference>
<reference evidence="4 5" key="1">
    <citation type="journal article" date="2015" name="Nature">
        <title>rRNA introns, odd ribosomes, and small enigmatic genomes across a large radiation of phyla.</title>
        <authorList>
            <person name="Brown C.T."/>
            <person name="Hug L.A."/>
            <person name="Thomas B.C."/>
            <person name="Sharon I."/>
            <person name="Castelle C.J."/>
            <person name="Singh A."/>
            <person name="Wilkins M.J."/>
            <person name="Williams K.H."/>
            <person name="Banfield J.F."/>
        </authorList>
    </citation>
    <scope>NUCLEOTIDE SEQUENCE [LARGE SCALE GENOMIC DNA]</scope>
</reference>
<evidence type="ECO:0000259" key="3">
    <source>
        <dbReference type="Pfam" id="PF00551"/>
    </source>
</evidence>
<comment type="similarity">
    <text evidence="1">Belongs to the polypeptide deformylase family.</text>
</comment>
<dbReference type="InterPro" id="IPR036821">
    <property type="entry name" value="Peptide_deformylase_sf"/>
</dbReference>
<dbReference type="EMBL" id="LCMV01000003">
    <property type="protein sequence ID" value="KKU44483.1"/>
    <property type="molecule type" value="Genomic_DNA"/>
</dbReference>
<dbReference type="PANTHER" id="PTHR11138:SF5">
    <property type="entry name" value="METHIONYL-TRNA FORMYLTRANSFERASE, MITOCHONDRIAL"/>
    <property type="match status" value="1"/>
</dbReference>
<comment type="caution">
    <text evidence="4">The sequence shown here is derived from an EMBL/GenBank/DDBJ whole genome shotgun (WGS) entry which is preliminary data.</text>
</comment>
<proteinExistence type="inferred from homology"/>
<dbReference type="PANTHER" id="PTHR11138">
    <property type="entry name" value="METHIONYL-TRNA FORMYLTRANSFERASE"/>
    <property type="match status" value="1"/>
</dbReference>
<dbReference type="PRINTS" id="PR01576">
    <property type="entry name" value="PDEFORMYLASE"/>
</dbReference>
<evidence type="ECO:0000256" key="2">
    <source>
        <dbReference type="ARBA" id="ARBA00012261"/>
    </source>
</evidence>
<dbReference type="NCBIfam" id="TIGR00079">
    <property type="entry name" value="pept_deformyl"/>
    <property type="match status" value="1"/>
</dbReference>
<dbReference type="SUPFAM" id="SSF56420">
    <property type="entry name" value="Peptide deformylase"/>
    <property type="match status" value="1"/>
</dbReference>
<dbReference type="HAMAP" id="MF_00163">
    <property type="entry name" value="Pep_deformylase"/>
    <property type="match status" value="1"/>
</dbReference>
<name>A0A0G1SR72_9BACT</name>
<dbReference type="InterPro" id="IPR041711">
    <property type="entry name" value="Met-tRNA-FMT_N"/>
</dbReference>
<dbReference type="GO" id="GO:0004479">
    <property type="term" value="F:methionyl-tRNA formyltransferase activity"/>
    <property type="evidence" value="ECO:0007669"/>
    <property type="project" value="UniProtKB-EC"/>
</dbReference>
<evidence type="ECO:0000313" key="4">
    <source>
        <dbReference type="EMBL" id="KKU44483.1"/>
    </source>
</evidence>
<dbReference type="PROSITE" id="PS00373">
    <property type="entry name" value="GART"/>
    <property type="match status" value="1"/>
</dbReference>
<dbReference type="InterPro" id="IPR023635">
    <property type="entry name" value="Peptide_deformylase"/>
</dbReference>
<dbReference type="GO" id="GO:0005829">
    <property type="term" value="C:cytosol"/>
    <property type="evidence" value="ECO:0007669"/>
    <property type="project" value="TreeGrafter"/>
</dbReference>
<dbReference type="InterPro" id="IPR036477">
    <property type="entry name" value="Formyl_transf_N_sf"/>
</dbReference>
<dbReference type="NCBIfam" id="NF001159">
    <property type="entry name" value="PRK00150.1-3"/>
    <property type="match status" value="1"/>
</dbReference>
<dbReference type="InterPro" id="IPR002376">
    <property type="entry name" value="Formyl_transf_N"/>
</dbReference>
<dbReference type="AlphaFoldDB" id="A0A0G1SR72"/>
<keyword evidence="4" id="KW-0808">Transferase</keyword>
<dbReference type="Proteomes" id="UP000034487">
    <property type="component" value="Unassembled WGS sequence"/>
</dbReference>
<feature type="domain" description="Formyl transferase N-terminal" evidence="3">
    <location>
        <begin position="166"/>
        <end position="323"/>
    </location>
</feature>
<accession>A0A0G1SR72</accession>
<dbReference type="GO" id="GO:0042586">
    <property type="term" value="F:peptide deformylase activity"/>
    <property type="evidence" value="ECO:0007669"/>
    <property type="project" value="InterPro"/>
</dbReference>
<evidence type="ECO:0000256" key="1">
    <source>
        <dbReference type="ARBA" id="ARBA00010759"/>
    </source>
</evidence>
<evidence type="ECO:0000313" key="5">
    <source>
        <dbReference type="Proteomes" id="UP000034487"/>
    </source>
</evidence>
<dbReference type="SUPFAM" id="SSF53328">
    <property type="entry name" value="Formyltransferase"/>
    <property type="match status" value="1"/>
</dbReference>
<dbReference type="Gene3D" id="3.90.45.10">
    <property type="entry name" value="Peptide deformylase"/>
    <property type="match status" value="1"/>
</dbReference>